<sequence>MTSDQTVVSSDTAALTVSAAPSASTALAAAAPLWQTTNRRCSIEGCWRSIRNRPATTSPAHPTSRPITAGLESSSPTSQLTTSPTAPLIASPTLTPPSPPSPPPSSPPSPLTTIIITNTKPRNSLLHLHDRRRLHRGATIPRITLTPALGLLQNPPRRLPRRLHNPLDLLLLAPPHHLPTPPLYRLPHTNRQQGLHRIPSIIPRIMQIPRRHIKRIQDGAERPRIRLLPP</sequence>
<dbReference type="Proteomes" id="UP000250140">
    <property type="component" value="Unassembled WGS sequence"/>
</dbReference>
<feature type="non-terminal residue" evidence="2">
    <location>
        <position position="230"/>
    </location>
</feature>
<gene>
    <name evidence="2" type="ORF">AOQ84DRAFT_417297</name>
</gene>
<keyword evidence="3" id="KW-1185">Reference proteome</keyword>
<accession>A0A8E2F9D7</accession>
<dbReference type="AlphaFoldDB" id="A0A8E2F9D7"/>
<proteinExistence type="predicted"/>
<name>A0A8E2F9D7_9PEZI</name>
<dbReference type="EMBL" id="KV748796">
    <property type="protein sequence ID" value="OCL13021.1"/>
    <property type="molecule type" value="Genomic_DNA"/>
</dbReference>
<feature type="compositionally biased region" description="Pro residues" evidence="1">
    <location>
        <begin position="94"/>
        <end position="110"/>
    </location>
</feature>
<feature type="compositionally biased region" description="Low complexity" evidence="1">
    <location>
        <begin position="71"/>
        <end position="93"/>
    </location>
</feature>
<feature type="region of interest" description="Disordered" evidence="1">
    <location>
        <begin position="52"/>
        <end position="115"/>
    </location>
</feature>
<evidence type="ECO:0000313" key="3">
    <source>
        <dbReference type="Proteomes" id="UP000250140"/>
    </source>
</evidence>
<organism evidence="2 3">
    <name type="scientific">Glonium stellatum</name>
    <dbReference type="NCBI Taxonomy" id="574774"/>
    <lineage>
        <taxon>Eukaryota</taxon>
        <taxon>Fungi</taxon>
        <taxon>Dikarya</taxon>
        <taxon>Ascomycota</taxon>
        <taxon>Pezizomycotina</taxon>
        <taxon>Dothideomycetes</taxon>
        <taxon>Pleosporomycetidae</taxon>
        <taxon>Gloniales</taxon>
        <taxon>Gloniaceae</taxon>
        <taxon>Glonium</taxon>
    </lineage>
</organism>
<evidence type="ECO:0000313" key="2">
    <source>
        <dbReference type="EMBL" id="OCL13021.1"/>
    </source>
</evidence>
<reference evidence="2 3" key="1">
    <citation type="journal article" date="2016" name="Nat. Commun.">
        <title>Ectomycorrhizal ecology is imprinted in the genome of the dominant symbiotic fungus Cenococcum geophilum.</title>
        <authorList>
            <consortium name="DOE Joint Genome Institute"/>
            <person name="Peter M."/>
            <person name="Kohler A."/>
            <person name="Ohm R.A."/>
            <person name="Kuo A."/>
            <person name="Krutzmann J."/>
            <person name="Morin E."/>
            <person name="Arend M."/>
            <person name="Barry K.W."/>
            <person name="Binder M."/>
            <person name="Choi C."/>
            <person name="Clum A."/>
            <person name="Copeland A."/>
            <person name="Grisel N."/>
            <person name="Haridas S."/>
            <person name="Kipfer T."/>
            <person name="LaButti K."/>
            <person name="Lindquist E."/>
            <person name="Lipzen A."/>
            <person name="Maire R."/>
            <person name="Meier B."/>
            <person name="Mihaltcheva S."/>
            <person name="Molinier V."/>
            <person name="Murat C."/>
            <person name="Poggeler S."/>
            <person name="Quandt C.A."/>
            <person name="Sperisen C."/>
            <person name="Tritt A."/>
            <person name="Tisserant E."/>
            <person name="Crous P.W."/>
            <person name="Henrissat B."/>
            <person name="Nehls U."/>
            <person name="Egli S."/>
            <person name="Spatafora J.W."/>
            <person name="Grigoriev I.V."/>
            <person name="Martin F.M."/>
        </authorList>
    </citation>
    <scope>NUCLEOTIDE SEQUENCE [LARGE SCALE GENOMIC DNA]</scope>
    <source>
        <strain evidence="2 3">CBS 207.34</strain>
    </source>
</reference>
<protein>
    <submittedName>
        <fullName evidence="2">Uncharacterized protein</fullName>
    </submittedName>
</protein>
<evidence type="ECO:0000256" key="1">
    <source>
        <dbReference type="SAM" id="MobiDB-lite"/>
    </source>
</evidence>